<reference evidence="1" key="3">
    <citation type="journal article" date="2017" name="Nature">
        <title>Genome sequence of the progenitor of the wheat D genome Aegilops tauschii.</title>
        <authorList>
            <person name="Luo M.C."/>
            <person name="Gu Y.Q."/>
            <person name="Puiu D."/>
            <person name="Wang H."/>
            <person name="Twardziok S.O."/>
            <person name="Deal K.R."/>
            <person name="Huo N."/>
            <person name="Zhu T."/>
            <person name="Wang L."/>
            <person name="Wang Y."/>
            <person name="McGuire P.E."/>
            <person name="Liu S."/>
            <person name="Long H."/>
            <person name="Ramasamy R.K."/>
            <person name="Rodriguez J.C."/>
            <person name="Van S.L."/>
            <person name="Yuan L."/>
            <person name="Wang Z."/>
            <person name="Xia Z."/>
            <person name="Xiao L."/>
            <person name="Anderson O.D."/>
            <person name="Ouyang S."/>
            <person name="Liang Y."/>
            <person name="Zimin A.V."/>
            <person name="Pertea G."/>
            <person name="Qi P."/>
            <person name="Bennetzen J.L."/>
            <person name="Dai X."/>
            <person name="Dawson M.W."/>
            <person name="Muller H.G."/>
            <person name="Kugler K."/>
            <person name="Rivarola-Duarte L."/>
            <person name="Spannagl M."/>
            <person name="Mayer K.F.X."/>
            <person name="Lu F.H."/>
            <person name="Bevan M.W."/>
            <person name="Leroy P."/>
            <person name="Li P."/>
            <person name="You F.M."/>
            <person name="Sun Q."/>
            <person name="Liu Z."/>
            <person name="Lyons E."/>
            <person name="Wicker T."/>
            <person name="Salzberg S.L."/>
            <person name="Devos K.M."/>
            <person name="Dvorak J."/>
        </authorList>
    </citation>
    <scope>NUCLEOTIDE SEQUENCE [LARGE SCALE GENOMIC DNA]</scope>
    <source>
        <strain evidence="1">cv. AL8/78</strain>
    </source>
</reference>
<sequence length="67" mass="7622">DLSTAEHILRRGCWIERLHPQTRSRADLATYRLSRRTHDPAGIRHAAIQEVVEQIPTRSSSDAMSIS</sequence>
<proteinExistence type="predicted"/>
<reference evidence="1" key="4">
    <citation type="submission" date="2019-03" db="UniProtKB">
        <authorList>
            <consortium name="EnsemblPlants"/>
        </authorList>
    </citation>
    <scope>IDENTIFICATION</scope>
</reference>
<evidence type="ECO:0000313" key="2">
    <source>
        <dbReference type="Proteomes" id="UP000015105"/>
    </source>
</evidence>
<name>A0A453RBX5_AEGTS</name>
<reference evidence="1" key="5">
    <citation type="journal article" date="2021" name="G3 (Bethesda)">
        <title>Aegilops tauschii genome assembly Aet v5.0 features greater sequence contiguity and improved annotation.</title>
        <authorList>
            <person name="Wang L."/>
            <person name="Zhu T."/>
            <person name="Rodriguez J.C."/>
            <person name="Deal K.R."/>
            <person name="Dubcovsky J."/>
            <person name="McGuire P.E."/>
            <person name="Lux T."/>
            <person name="Spannagl M."/>
            <person name="Mayer K.F.X."/>
            <person name="Baldrich P."/>
            <person name="Meyers B.C."/>
            <person name="Huo N."/>
            <person name="Gu Y.Q."/>
            <person name="Zhou H."/>
            <person name="Devos K.M."/>
            <person name="Bennetzen J.L."/>
            <person name="Unver T."/>
            <person name="Budak H."/>
            <person name="Gulick P.J."/>
            <person name="Galiba G."/>
            <person name="Kalapos B."/>
            <person name="Nelson D.R."/>
            <person name="Li P."/>
            <person name="You F.M."/>
            <person name="Luo M.C."/>
            <person name="Dvorak J."/>
        </authorList>
    </citation>
    <scope>NUCLEOTIDE SEQUENCE [LARGE SCALE GENOMIC DNA]</scope>
    <source>
        <strain evidence="1">cv. AL8/78</strain>
    </source>
</reference>
<dbReference type="Gramene" id="AET7Gv20533200.1">
    <property type="protein sequence ID" value="AET7Gv20533200.1"/>
    <property type="gene ID" value="AET7Gv20533200"/>
</dbReference>
<evidence type="ECO:0000313" key="1">
    <source>
        <dbReference type="EnsemblPlants" id="AET7Gv20533200.1"/>
    </source>
</evidence>
<dbReference type="EnsemblPlants" id="AET7Gv20533200.1">
    <property type="protein sequence ID" value="AET7Gv20533200.1"/>
    <property type="gene ID" value="AET7Gv20533200"/>
</dbReference>
<dbReference type="Proteomes" id="UP000015105">
    <property type="component" value="Chromosome 7D"/>
</dbReference>
<organism evidence="1 2">
    <name type="scientific">Aegilops tauschii subsp. strangulata</name>
    <name type="common">Goatgrass</name>
    <dbReference type="NCBI Taxonomy" id="200361"/>
    <lineage>
        <taxon>Eukaryota</taxon>
        <taxon>Viridiplantae</taxon>
        <taxon>Streptophyta</taxon>
        <taxon>Embryophyta</taxon>
        <taxon>Tracheophyta</taxon>
        <taxon>Spermatophyta</taxon>
        <taxon>Magnoliopsida</taxon>
        <taxon>Liliopsida</taxon>
        <taxon>Poales</taxon>
        <taxon>Poaceae</taxon>
        <taxon>BOP clade</taxon>
        <taxon>Pooideae</taxon>
        <taxon>Triticodae</taxon>
        <taxon>Triticeae</taxon>
        <taxon>Triticinae</taxon>
        <taxon>Aegilops</taxon>
    </lineage>
</organism>
<dbReference type="AlphaFoldDB" id="A0A453RBX5"/>
<dbReference type="STRING" id="200361.A0A453RBX5"/>
<protein>
    <submittedName>
        <fullName evidence="1">Uncharacterized protein</fullName>
    </submittedName>
</protein>
<accession>A0A453RBX5</accession>
<keyword evidence="2" id="KW-1185">Reference proteome</keyword>
<reference evidence="2" key="1">
    <citation type="journal article" date="2014" name="Science">
        <title>Ancient hybridizations among the ancestral genomes of bread wheat.</title>
        <authorList>
            <consortium name="International Wheat Genome Sequencing Consortium,"/>
            <person name="Marcussen T."/>
            <person name="Sandve S.R."/>
            <person name="Heier L."/>
            <person name="Spannagl M."/>
            <person name="Pfeifer M."/>
            <person name="Jakobsen K.S."/>
            <person name="Wulff B.B."/>
            <person name="Steuernagel B."/>
            <person name="Mayer K.F."/>
            <person name="Olsen O.A."/>
        </authorList>
    </citation>
    <scope>NUCLEOTIDE SEQUENCE [LARGE SCALE GENOMIC DNA]</scope>
    <source>
        <strain evidence="2">cv. AL8/78</strain>
    </source>
</reference>
<reference evidence="2" key="2">
    <citation type="journal article" date="2017" name="Nat. Plants">
        <title>The Aegilops tauschii genome reveals multiple impacts of transposons.</title>
        <authorList>
            <person name="Zhao G."/>
            <person name="Zou C."/>
            <person name="Li K."/>
            <person name="Wang K."/>
            <person name="Li T."/>
            <person name="Gao L."/>
            <person name="Zhang X."/>
            <person name="Wang H."/>
            <person name="Yang Z."/>
            <person name="Liu X."/>
            <person name="Jiang W."/>
            <person name="Mao L."/>
            <person name="Kong X."/>
            <person name="Jiao Y."/>
            <person name="Jia J."/>
        </authorList>
    </citation>
    <scope>NUCLEOTIDE SEQUENCE [LARGE SCALE GENOMIC DNA]</scope>
    <source>
        <strain evidence="2">cv. AL8/78</strain>
    </source>
</reference>